<dbReference type="FunFam" id="1.10.472.10:FF:000034">
    <property type="entry name" value="D2/4-type cyclin"/>
    <property type="match status" value="1"/>
</dbReference>
<feature type="region of interest" description="Disordered" evidence="6">
    <location>
        <begin position="279"/>
        <end position="311"/>
    </location>
</feature>
<dbReference type="InterPro" id="IPR039361">
    <property type="entry name" value="Cyclin"/>
</dbReference>
<keyword evidence="10" id="KW-1185">Reference proteome</keyword>
<dbReference type="InterPro" id="IPR036915">
    <property type="entry name" value="Cyclin-like_sf"/>
</dbReference>
<dbReference type="CDD" id="cd20543">
    <property type="entry name" value="CYCLIN_AtCycD-like_rpt1"/>
    <property type="match status" value="1"/>
</dbReference>
<accession>A0AAQ3Q020</accession>
<dbReference type="AlphaFoldDB" id="A0AAQ3Q020"/>
<organism evidence="9 10">
    <name type="scientific">Canna indica</name>
    <name type="common">Indian-shot</name>
    <dbReference type="NCBI Taxonomy" id="4628"/>
    <lineage>
        <taxon>Eukaryota</taxon>
        <taxon>Viridiplantae</taxon>
        <taxon>Streptophyta</taxon>
        <taxon>Embryophyta</taxon>
        <taxon>Tracheophyta</taxon>
        <taxon>Spermatophyta</taxon>
        <taxon>Magnoliopsida</taxon>
        <taxon>Liliopsida</taxon>
        <taxon>Zingiberales</taxon>
        <taxon>Cannaceae</taxon>
        <taxon>Canna</taxon>
    </lineage>
</organism>
<name>A0AAQ3Q020_9LILI</name>
<sequence length="311" mass="34531">MPPSPSGSSPSLSGCCDLLCREDAGELCVLEDDSGECIAGFVEGEAAVDFAGCEDPGRFRSDSLDPTARRDAVAWILKVRSYYRFRPLTAYLAVDYMDRFLCSHRLPQNGWALQLLSVACLSLAAKMEETLVPSLLDLQVEDATFIFEPRTVLRMELLVLTALDWRLQAMTPFSFVNFFAYKVDPLSKRARLLVSKATQIILATMHEVDFPSHCPSALAAAAIICAANETQNPAFVNPSTAASWCVGLTEERIAKCYQMMQQVYADRILRKTPMILSQHRVTSPVKREPRISSSSPSPSSKRRKLNNHNCN</sequence>
<dbReference type="PANTHER" id="PTHR10177">
    <property type="entry name" value="CYCLINS"/>
    <property type="match status" value="1"/>
</dbReference>
<dbReference type="PROSITE" id="PS00292">
    <property type="entry name" value="CYCLINS"/>
    <property type="match status" value="1"/>
</dbReference>
<evidence type="ECO:0000256" key="4">
    <source>
        <dbReference type="ARBA" id="ARBA00023306"/>
    </source>
</evidence>
<evidence type="ECO:0000256" key="2">
    <source>
        <dbReference type="ARBA" id="ARBA00022618"/>
    </source>
</evidence>
<dbReference type="SUPFAM" id="SSF47954">
    <property type="entry name" value="Cyclin-like"/>
    <property type="match status" value="2"/>
</dbReference>
<evidence type="ECO:0000256" key="6">
    <source>
        <dbReference type="SAM" id="MobiDB-lite"/>
    </source>
</evidence>
<dbReference type="InterPro" id="IPR048258">
    <property type="entry name" value="Cyclins_cyclin-box"/>
</dbReference>
<dbReference type="InterPro" id="IPR004367">
    <property type="entry name" value="Cyclin_C-dom"/>
</dbReference>
<feature type="domain" description="Cyclin C-terminal" evidence="8">
    <location>
        <begin position="170"/>
        <end position="297"/>
    </location>
</feature>
<dbReference type="GO" id="GO:0051301">
    <property type="term" value="P:cell division"/>
    <property type="evidence" value="ECO:0007669"/>
    <property type="project" value="UniProtKB-KW"/>
</dbReference>
<evidence type="ECO:0000256" key="1">
    <source>
        <dbReference type="ARBA" id="ARBA00009065"/>
    </source>
</evidence>
<comment type="similarity">
    <text evidence="1">Belongs to the cyclin family. Cyclin D subfamily.</text>
</comment>
<dbReference type="Proteomes" id="UP001327560">
    <property type="component" value="Chromosome 1"/>
</dbReference>
<dbReference type="Pfam" id="PF02984">
    <property type="entry name" value="Cyclin_C"/>
    <property type="match status" value="1"/>
</dbReference>
<keyword evidence="3 5" id="KW-0195">Cyclin</keyword>
<evidence type="ECO:0000256" key="3">
    <source>
        <dbReference type="ARBA" id="ARBA00023127"/>
    </source>
</evidence>
<dbReference type="SMART" id="SM00385">
    <property type="entry name" value="CYCLIN"/>
    <property type="match status" value="1"/>
</dbReference>
<protein>
    <submittedName>
        <fullName evidence="9">Cyclin-D1-2-like</fullName>
    </submittedName>
</protein>
<dbReference type="CDD" id="cd20544">
    <property type="entry name" value="CYCLIN_AtCycD-like_rpt2"/>
    <property type="match status" value="1"/>
</dbReference>
<evidence type="ECO:0000313" key="10">
    <source>
        <dbReference type="Proteomes" id="UP001327560"/>
    </source>
</evidence>
<dbReference type="Gene3D" id="1.10.472.10">
    <property type="entry name" value="Cyclin-like"/>
    <property type="match status" value="2"/>
</dbReference>
<keyword evidence="4" id="KW-0131">Cell cycle</keyword>
<dbReference type="InterPro" id="IPR006671">
    <property type="entry name" value="Cyclin_N"/>
</dbReference>
<gene>
    <name evidence="9" type="ORF">Cni_G00740</name>
</gene>
<dbReference type="SMART" id="SM01332">
    <property type="entry name" value="Cyclin_C"/>
    <property type="match status" value="1"/>
</dbReference>
<reference evidence="9 10" key="1">
    <citation type="submission" date="2023-10" db="EMBL/GenBank/DDBJ databases">
        <title>Chromosome-scale genome assembly provides insights into flower coloration mechanisms of Canna indica.</title>
        <authorList>
            <person name="Li C."/>
        </authorList>
    </citation>
    <scope>NUCLEOTIDE SEQUENCE [LARGE SCALE GENOMIC DNA]</scope>
    <source>
        <tissue evidence="9">Flower</tissue>
    </source>
</reference>
<feature type="compositionally biased region" description="Basic residues" evidence="6">
    <location>
        <begin position="300"/>
        <end position="311"/>
    </location>
</feature>
<feature type="domain" description="Cyclin-like" evidence="7">
    <location>
        <begin position="74"/>
        <end position="161"/>
    </location>
</feature>
<keyword evidence="2" id="KW-0132">Cell division</keyword>
<dbReference type="Pfam" id="PF00134">
    <property type="entry name" value="Cyclin_N"/>
    <property type="match status" value="1"/>
</dbReference>
<evidence type="ECO:0000256" key="5">
    <source>
        <dbReference type="RuleBase" id="RU000383"/>
    </source>
</evidence>
<dbReference type="EMBL" id="CP136890">
    <property type="protein sequence ID" value="WOK92049.1"/>
    <property type="molecule type" value="Genomic_DNA"/>
</dbReference>
<evidence type="ECO:0000259" key="7">
    <source>
        <dbReference type="SMART" id="SM00385"/>
    </source>
</evidence>
<proteinExistence type="inferred from homology"/>
<dbReference type="InterPro" id="IPR013763">
    <property type="entry name" value="Cyclin-like_dom"/>
</dbReference>
<evidence type="ECO:0000259" key="8">
    <source>
        <dbReference type="SMART" id="SM01332"/>
    </source>
</evidence>
<evidence type="ECO:0000313" key="9">
    <source>
        <dbReference type="EMBL" id="WOK92049.1"/>
    </source>
</evidence>